<comment type="caution">
    <text evidence="2">The sequence shown here is derived from an EMBL/GenBank/DDBJ whole genome shotgun (WGS) entry which is preliminary data.</text>
</comment>
<gene>
    <name evidence="2" type="ORF">CAP51_13480</name>
</gene>
<evidence type="ECO:0000313" key="3">
    <source>
        <dbReference type="Proteomes" id="UP000196536"/>
    </source>
</evidence>
<dbReference type="AlphaFoldDB" id="A0A1Z9YVS4"/>
<keyword evidence="3" id="KW-1185">Reference proteome</keyword>
<dbReference type="OrthoDB" id="9800503at2"/>
<proteinExistence type="inferred from homology"/>
<evidence type="ECO:0008006" key="4">
    <source>
        <dbReference type="Google" id="ProtNLM"/>
    </source>
</evidence>
<evidence type="ECO:0000256" key="1">
    <source>
        <dbReference type="ARBA" id="ARBA00009981"/>
    </source>
</evidence>
<name>A0A1Z9YVS4_9GAMM</name>
<accession>A0A1Z9YVS4</accession>
<dbReference type="SUPFAM" id="SSF143120">
    <property type="entry name" value="YefM-like"/>
    <property type="match status" value="1"/>
</dbReference>
<comment type="similarity">
    <text evidence="1">Belongs to the phD/YefM antitoxin family.</text>
</comment>
<dbReference type="RefSeq" id="WP_087621276.1">
    <property type="nucleotide sequence ID" value="NZ_NEXX01000005.1"/>
</dbReference>
<protein>
    <recommendedName>
        <fullName evidence="4">Prevent-host-death protein</fullName>
    </recommendedName>
</protein>
<evidence type="ECO:0000313" key="2">
    <source>
        <dbReference type="EMBL" id="OUY06273.1"/>
    </source>
</evidence>
<reference evidence="2 3" key="1">
    <citation type="submission" date="2017-05" db="EMBL/GenBank/DDBJ databases">
        <title>Acinetobacter populi ANC 5415 (= PBJ7), whole genome shotgun sequencing project.</title>
        <authorList>
            <person name="Nemec A."/>
            <person name="Radolfova-Krizova L."/>
        </authorList>
    </citation>
    <scope>NUCLEOTIDE SEQUENCE [LARGE SCALE GENOMIC DNA]</scope>
    <source>
        <strain evidence="2 3">PBJ7</strain>
    </source>
</reference>
<dbReference type="Proteomes" id="UP000196536">
    <property type="component" value="Unassembled WGS sequence"/>
</dbReference>
<dbReference type="EMBL" id="NEXX01000005">
    <property type="protein sequence ID" value="OUY06273.1"/>
    <property type="molecule type" value="Genomic_DNA"/>
</dbReference>
<organism evidence="2 3">
    <name type="scientific">Acinetobacter populi</name>
    <dbReference type="NCBI Taxonomy" id="1582270"/>
    <lineage>
        <taxon>Bacteria</taxon>
        <taxon>Pseudomonadati</taxon>
        <taxon>Pseudomonadota</taxon>
        <taxon>Gammaproteobacteria</taxon>
        <taxon>Moraxellales</taxon>
        <taxon>Moraxellaceae</taxon>
        <taxon>Acinetobacter</taxon>
    </lineage>
</organism>
<dbReference type="InterPro" id="IPR036165">
    <property type="entry name" value="YefM-like_sf"/>
</dbReference>
<sequence length="74" mass="8557">MKIIDIYEATVHLSELLDQNQPFIIIKEGKPVAQVLPYSQKTSQRIGFMPINIPQDFDSMHQDEILALFNKIDK</sequence>